<comment type="caution">
    <text evidence="1">The sequence shown here is derived from an EMBL/GenBank/DDBJ whole genome shotgun (WGS) entry which is preliminary data.</text>
</comment>
<evidence type="ECO:0000313" key="2">
    <source>
        <dbReference type="Proteomes" id="UP001058074"/>
    </source>
</evidence>
<dbReference type="Proteomes" id="UP001058074">
    <property type="component" value="Unassembled WGS sequence"/>
</dbReference>
<reference evidence="1" key="1">
    <citation type="journal article" date="2025" name="Int. J. Syst. Evol. Microbiol.">
        <title>Inconstantimicrobium mannanitabidum sp. nov., a novel member of the family Clostridiaceae isolated from anoxic soil under the treatment of reductive soil disinfestation.</title>
        <authorList>
            <person name="Ueki A."/>
            <person name="Tonouchi A."/>
            <person name="Honma S."/>
            <person name="Kaku N."/>
            <person name="Ueki K."/>
        </authorList>
    </citation>
    <scope>NUCLEOTIDE SEQUENCE</scope>
    <source>
        <strain evidence="1">TW13</strain>
    </source>
</reference>
<gene>
    <name evidence="1" type="primary">truA2</name>
    <name evidence="1" type="ORF">rsdtw13_41080</name>
</gene>
<name>A0ACB5RIB7_9CLOT</name>
<protein>
    <submittedName>
        <fullName evidence="1">tRNA pseudouridine synthase A</fullName>
    </submittedName>
</protein>
<sequence>MRNIKITIEYDGTNYCGWQKQVKEVTIQQKIEEAIKLITGETVDVIGSSRTDSGVHAREFVANFYIGDRVPLHKIRGALNSKLPEDIVVLTAEEVDEEFHARYCSKGKTYSYTILNRYMPSAIERNTVYHVKYELNVQRMREACKYFIGTHDFAAFKSPGSSVKTSVRTITELRIEEQEGNHIKIFISADGFLYNMVRIIVGTLILVGNGKLNPEQIQQIIELKDRTKSGKCVPASGLCLEKVFY</sequence>
<proteinExistence type="predicted"/>
<organism evidence="1 2">
    <name type="scientific">Inconstantimicrobium mannanitabidum</name>
    <dbReference type="NCBI Taxonomy" id="1604901"/>
    <lineage>
        <taxon>Bacteria</taxon>
        <taxon>Bacillati</taxon>
        <taxon>Bacillota</taxon>
        <taxon>Clostridia</taxon>
        <taxon>Eubacteriales</taxon>
        <taxon>Clostridiaceae</taxon>
        <taxon>Inconstantimicrobium</taxon>
    </lineage>
</organism>
<accession>A0ACB5RIB7</accession>
<keyword evidence="2" id="KW-1185">Reference proteome</keyword>
<evidence type="ECO:0000313" key="1">
    <source>
        <dbReference type="EMBL" id="GKX68850.1"/>
    </source>
</evidence>
<dbReference type="EMBL" id="BROD01000001">
    <property type="protein sequence ID" value="GKX68850.1"/>
    <property type="molecule type" value="Genomic_DNA"/>
</dbReference>